<feature type="signal peptide" evidence="1">
    <location>
        <begin position="1"/>
        <end position="20"/>
    </location>
</feature>
<name>A0A0C9XCW8_9AGAR</name>
<protein>
    <submittedName>
        <fullName evidence="2">Uncharacterized protein</fullName>
    </submittedName>
</protein>
<feature type="chain" id="PRO_5002222767" evidence="1">
    <location>
        <begin position="21"/>
        <end position="50"/>
    </location>
</feature>
<dbReference type="AlphaFoldDB" id="A0A0C9XCW8"/>
<accession>A0A0C9XCW8</accession>
<evidence type="ECO:0000313" key="3">
    <source>
        <dbReference type="Proteomes" id="UP000054477"/>
    </source>
</evidence>
<gene>
    <name evidence="2" type="ORF">K443DRAFT_5887</name>
</gene>
<proteinExistence type="predicted"/>
<organism evidence="2 3">
    <name type="scientific">Laccaria amethystina LaAM-08-1</name>
    <dbReference type="NCBI Taxonomy" id="1095629"/>
    <lineage>
        <taxon>Eukaryota</taxon>
        <taxon>Fungi</taxon>
        <taxon>Dikarya</taxon>
        <taxon>Basidiomycota</taxon>
        <taxon>Agaricomycotina</taxon>
        <taxon>Agaricomycetes</taxon>
        <taxon>Agaricomycetidae</taxon>
        <taxon>Agaricales</taxon>
        <taxon>Agaricineae</taxon>
        <taxon>Hydnangiaceae</taxon>
        <taxon>Laccaria</taxon>
    </lineage>
</organism>
<reference evidence="3" key="2">
    <citation type="submission" date="2015-01" db="EMBL/GenBank/DDBJ databases">
        <title>Evolutionary Origins and Diversification of the Mycorrhizal Mutualists.</title>
        <authorList>
            <consortium name="DOE Joint Genome Institute"/>
            <consortium name="Mycorrhizal Genomics Consortium"/>
            <person name="Kohler A."/>
            <person name="Kuo A."/>
            <person name="Nagy L.G."/>
            <person name="Floudas D."/>
            <person name="Copeland A."/>
            <person name="Barry K.W."/>
            <person name="Cichocki N."/>
            <person name="Veneault-Fourrey C."/>
            <person name="LaButti K."/>
            <person name="Lindquist E.A."/>
            <person name="Lipzen A."/>
            <person name="Lundell T."/>
            <person name="Morin E."/>
            <person name="Murat C."/>
            <person name="Riley R."/>
            <person name="Ohm R."/>
            <person name="Sun H."/>
            <person name="Tunlid A."/>
            <person name="Henrissat B."/>
            <person name="Grigoriev I.V."/>
            <person name="Hibbett D.S."/>
            <person name="Martin F."/>
        </authorList>
    </citation>
    <scope>NUCLEOTIDE SEQUENCE [LARGE SCALE GENOMIC DNA]</scope>
    <source>
        <strain evidence="3">LaAM-08-1</strain>
    </source>
</reference>
<reference evidence="2 3" key="1">
    <citation type="submission" date="2014-04" db="EMBL/GenBank/DDBJ databases">
        <authorList>
            <consortium name="DOE Joint Genome Institute"/>
            <person name="Kuo A."/>
            <person name="Kohler A."/>
            <person name="Nagy L.G."/>
            <person name="Floudas D."/>
            <person name="Copeland A."/>
            <person name="Barry K.W."/>
            <person name="Cichocki N."/>
            <person name="Veneault-Fourrey C."/>
            <person name="LaButti K."/>
            <person name="Lindquist E.A."/>
            <person name="Lipzen A."/>
            <person name="Lundell T."/>
            <person name="Morin E."/>
            <person name="Murat C."/>
            <person name="Sun H."/>
            <person name="Tunlid A."/>
            <person name="Henrissat B."/>
            <person name="Grigoriev I.V."/>
            <person name="Hibbett D.S."/>
            <person name="Martin F."/>
            <person name="Nordberg H.P."/>
            <person name="Cantor M.N."/>
            <person name="Hua S.X."/>
        </authorList>
    </citation>
    <scope>NUCLEOTIDE SEQUENCE [LARGE SCALE GENOMIC DNA]</scope>
    <source>
        <strain evidence="2 3">LaAM-08-1</strain>
    </source>
</reference>
<keyword evidence="1" id="KW-0732">Signal</keyword>
<evidence type="ECO:0000313" key="2">
    <source>
        <dbReference type="EMBL" id="KIK02751.1"/>
    </source>
</evidence>
<evidence type="ECO:0000256" key="1">
    <source>
        <dbReference type="SAM" id="SignalP"/>
    </source>
</evidence>
<sequence>MQFTLVTSLLVACMTVLVASSPIPVPVAVAEAIPDASDEAARGCSPFSCS</sequence>
<dbReference type="HOGENOM" id="CLU_189325_0_0_1"/>
<dbReference type="Proteomes" id="UP000054477">
    <property type="component" value="Unassembled WGS sequence"/>
</dbReference>
<dbReference type="EMBL" id="KN838588">
    <property type="protein sequence ID" value="KIK02751.1"/>
    <property type="molecule type" value="Genomic_DNA"/>
</dbReference>
<keyword evidence="3" id="KW-1185">Reference proteome</keyword>